<evidence type="ECO:0000313" key="2">
    <source>
        <dbReference type="EMBL" id="ALS24123.1"/>
    </source>
</evidence>
<feature type="transmembrane region" description="Helical" evidence="1">
    <location>
        <begin position="39"/>
        <end position="61"/>
    </location>
</feature>
<dbReference type="EMBL" id="CP013652">
    <property type="protein sequence ID" value="ALS24123.1"/>
    <property type="molecule type" value="Genomic_DNA"/>
</dbReference>
<dbReference type="STRING" id="162209.IJ22_37850"/>
<protein>
    <submittedName>
        <fullName evidence="2">Uncharacterized protein</fullName>
    </submittedName>
</protein>
<sequence length="172" mass="19506">MLVVMRPRMVIVPGIVVTVVLPRTVPARMEAVKIAMMNMSMMIVVVAIRVTVLIVVIIRGISLRINLSLLRRVIEFGCICRLYYGWVFLSHLCSSFVNLLYNMQKRKKGHLSISIGLKNFILNSTTKQTFRNRGSVCYVTAVPAFQRVGTQGWFIYCSAQRLHVVLCPMLSN</sequence>
<evidence type="ECO:0000256" key="1">
    <source>
        <dbReference type="SAM" id="Phobius"/>
    </source>
</evidence>
<reference evidence="3" key="1">
    <citation type="submission" date="2015-12" db="EMBL/GenBank/DDBJ databases">
        <title>Complete genome sequences of two moderately thermophilic Paenibacillus species.</title>
        <authorList>
            <person name="Butler R.III."/>
            <person name="Wang J."/>
            <person name="Stark B.C."/>
            <person name="Pombert J.-F."/>
        </authorList>
    </citation>
    <scope>NUCLEOTIDE SEQUENCE [LARGE SCALE GENOMIC DNA]</scope>
    <source>
        <strain evidence="3">32O-Y</strain>
    </source>
</reference>
<name>A0A0U2IN82_9BACL</name>
<dbReference type="KEGG" id="pnp:IJ22_37850"/>
<gene>
    <name evidence="2" type="ORF">IJ22_37850</name>
</gene>
<feature type="transmembrane region" description="Helical" evidence="1">
    <location>
        <begin position="82"/>
        <end position="101"/>
    </location>
</feature>
<reference evidence="2 3" key="2">
    <citation type="journal article" date="2016" name="Genome Announc.">
        <title>Complete Genome Sequences of Two Interactive Moderate Thermophiles, Paenibacillus napthalenovorans 32O-Y and Paenibacillus sp. 32O-W.</title>
        <authorList>
            <person name="Butler R.R.III."/>
            <person name="Wang J."/>
            <person name="Stark B.C."/>
            <person name="Pombert J.F."/>
        </authorList>
    </citation>
    <scope>NUCLEOTIDE SEQUENCE [LARGE SCALE GENOMIC DNA]</scope>
    <source>
        <strain evidence="2 3">32O-Y</strain>
    </source>
</reference>
<evidence type="ECO:0000313" key="3">
    <source>
        <dbReference type="Proteomes" id="UP000061660"/>
    </source>
</evidence>
<keyword evidence="1" id="KW-0812">Transmembrane</keyword>
<proteinExistence type="predicted"/>
<dbReference type="AlphaFoldDB" id="A0A0U2IN82"/>
<keyword evidence="3" id="KW-1185">Reference proteome</keyword>
<dbReference type="Proteomes" id="UP000061660">
    <property type="component" value="Chromosome"/>
</dbReference>
<keyword evidence="1" id="KW-0472">Membrane</keyword>
<accession>A0A0U2IN82</accession>
<keyword evidence="1" id="KW-1133">Transmembrane helix</keyword>
<organism evidence="2 3">
    <name type="scientific">Paenibacillus naphthalenovorans</name>
    <dbReference type="NCBI Taxonomy" id="162209"/>
    <lineage>
        <taxon>Bacteria</taxon>
        <taxon>Bacillati</taxon>
        <taxon>Bacillota</taxon>
        <taxon>Bacilli</taxon>
        <taxon>Bacillales</taxon>
        <taxon>Paenibacillaceae</taxon>
        <taxon>Paenibacillus</taxon>
    </lineage>
</organism>